<dbReference type="EMBL" id="MU001689">
    <property type="protein sequence ID" value="KAF2454794.1"/>
    <property type="molecule type" value="Genomic_DNA"/>
</dbReference>
<evidence type="ECO:0008006" key="5">
    <source>
        <dbReference type="Google" id="ProtNLM"/>
    </source>
</evidence>
<reference evidence="3" key="1">
    <citation type="journal article" date="2020" name="Stud. Mycol.">
        <title>101 Dothideomycetes genomes: a test case for predicting lifestyles and emergence of pathogens.</title>
        <authorList>
            <person name="Haridas S."/>
            <person name="Albert R."/>
            <person name="Binder M."/>
            <person name="Bloem J."/>
            <person name="Labutti K."/>
            <person name="Salamov A."/>
            <person name="Andreopoulos B."/>
            <person name="Baker S."/>
            <person name="Barry K."/>
            <person name="Bills G."/>
            <person name="Bluhm B."/>
            <person name="Cannon C."/>
            <person name="Castanera R."/>
            <person name="Culley D."/>
            <person name="Daum C."/>
            <person name="Ezra D."/>
            <person name="Gonzalez J."/>
            <person name="Henrissat B."/>
            <person name="Kuo A."/>
            <person name="Liang C."/>
            <person name="Lipzen A."/>
            <person name="Lutzoni F."/>
            <person name="Magnuson J."/>
            <person name="Mondo S."/>
            <person name="Nolan M."/>
            <person name="Ohm R."/>
            <person name="Pangilinan J."/>
            <person name="Park H.-J."/>
            <person name="Ramirez L."/>
            <person name="Alfaro M."/>
            <person name="Sun H."/>
            <person name="Tritt A."/>
            <person name="Yoshinaga Y."/>
            <person name="Zwiers L.-H."/>
            <person name="Turgeon B."/>
            <person name="Goodwin S."/>
            <person name="Spatafora J."/>
            <person name="Crous P."/>
            <person name="Grigoriev I."/>
        </authorList>
    </citation>
    <scope>NUCLEOTIDE SEQUENCE</scope>
    <source>
        <strain evidence="3">ATCC 16933</strain>
    </source>
</reference>
<sequence length="75" mass="8256">MVLPFCRILTLFFPLALAHLSLSQVLVSRHLINRDPIRPSQGDQADDSGRSLHTAVCNQPKQPYTGSQTRGGTRA</sequence>
<feature type="compositionally biased region" description="Polar residues" evidence="1">
    <location>
        <begin position="56"/>
        <end position="75"/>
    </location>
</feature>
<feature type="region of interest" description="Disordered" evidence="1">
    <location>
        <begin position="35"/>
        <end position="75"/>
    </location>
</feature>
<name>A0A6A6NTM7_9PEZI</name>
<evidence type="ECO:0000256" key="2">
    <source>
        <dbReference type="SAM" id="SignalP"/>
    </source>
</evidence>
<evidence type="ECO:0000313" key="3">
    <source>
        <dbReference type="EMBL" id="KAF2454794.1"/>
    </source>
</evidence>
<gene>
    <name evidence="3" type="ORF">BDY21DRAFT_94619</name>
</gene>
<keyword evidence="4" id="KW-1185">Reference proteome</keyword>
<protein>
    <recommendedName>
        <fullName evidence="5">Secreted protein</fullName>
    </recommendedName>
</protein>
<dbReference type="AlphaFoldDB" id="A0A6A6NTM7"/>
<dbReference type="Proteomes" id="UP000799766">
    <property type="component" value="Unassembled WGS sequence"/>
</dbReference>
<evidence type="ECO:0000313" key="4">
    <source>
        <dbReference type="Proteomes" id="UP000799766"/>
    </source>
</evidence>
<organism evidence="3 4">
    <name type="scientific">Lineolata rhizophorae</name>
    <dbReference type="NCBI Taxonomy" id="578093"/>
    <lineage>
        <taxon>Eukaryota</taxon>
        <taxon>Fungi</taxon>
        <taxon>Dikarya</taxon>
        <taxon>Ascomycota</taxon>
        <taxon>Pezizomycotina</taxon>
        <taxon>Dothideomycetes</taxon>
        <taxon>Dothideomycetes incertae sedis</taxon>
        <taxon>Lineolatales</taxon>
        <taxon>Lineolataceae</taxon>
        <taxon>Lineolata</taxon>
    </lineage>
</organism>
<keyword evidence="2" id="KW-0732">Signal</keyword>
<feature type="signal peptide" evidence="2">
    <location>
        <begin position="1"/>
        <end position="18"/>
    </location>
</feature>
<evidence type="ECO:0000256" key="1">
    <source>
        <dbReference type="SAM" id="MobiDB-lite"/>
    </source>
</evidence>
<proteinExistence type="predicted"/>
<accession>A0A6A6NTM7</accession>
<feature type="chain" id="PRO_5025445396" description="Secreted protein" evidence="2">
    <location>
        <begin position="19"/>
        <end position="75"/>
    </location>
</feature>